<feature type="domain" description="Malic enzyme NAD-binding" evidence="2">
    <location>
        <begin position="178"/>
        <end position="410"/>
    </location>
</feature>
<name>A0A650CDV9_SULOH</name>
<organism evidence="4 5">
    <name type="scientific">Sulfurisphaera ohwakuensis</name>
    <dbReference type="NCBI Taxonomy" id="69656"/>
    <lineage>
        <taxon>Archaea</taxon>
        <taxon>Thermoproteota</taxon>
        <taxon>Thermoprotei</taxon>
        <taxon>Sulfolobales</taxon>
        <taxon>Sulfolobaceae</taxon>
        <taxon>Sulfurisphaera</taxon>
    </lineage>
</organism>
<dbReference type="PANTHER" id="PTHR43237">
    <property type="entry name" value="NADP-DEPENDENT MALIC ENZYME"/>
    <property type="match status" value="1"/>
</dbReference>
<dbReference type="Pfam" id="PF03949">
    <property type="entry name" value="Malic_M"/>
    <property type="match status" value="1"/>
</dbReference>
<evidence type="ECO:0000313" key="4">
    <source>
        <dbReference type="EMBL" id="QGR15906.1"/>
    </source>
</evidence>
<protein>
    <submittedName>
        <fullName evidence="4">Malate dehydrogenase</fullName>
    </submittedName>
</protein>
<dbReference type="InterPro" id="IPR012301">
    <property type="entry name" value="Malic_N_dom"/>
</dbReference>
<evidence type="ECO:0000259" key="3">
    <source>
        <dbReference type="SMART" id="SM01274"/>
    </source>
</evidence>
<reference evidence="4 5" key="1">
    <citation type="submission" date="2019-10" db="EMBL/GenBank/DDBJ databases">
        <title>Genome Sequences from Six Type Strain Members of the Archaeal Family Sulfolobaceae: Acidianus ambivalens, Acidianus infernus, Metallosphaera prunae, Stygiolobus azoricus, Sulfolobus metallicus, and Sulfurisphaera ohwakuensis.</title>
        <authorList>
            <person name="Counts J.A."/>
            <person name="Kelly R.M."/>
        </authorList>
    </citation>
    <scope>NUCLEOTIDE SEQUENCE [LARGE SCALE GENOMIC DNA]</scope>
    <source>
        <strain evidence="4 5">TA-1</strain>
    </source>
</reference>
<feature type="domain" description="Malic enzyme N-terminal" evidence="3">
    <location>
        <begin position="33"/>
        <end position="166"/>
    </location>
</feature>
<dbReference type="KEGG" id="soh:D1869_00910"/>
<dbReference type="InterPro" id="IPR046346">
    <property type="entry name" value="Aminoacid_DH-like_N_sf"/>
</dbReference>
<accession>A0A650CDV9</accession>
<sequence length="443" mass="48654">MIKKFNLIFSKDTGVITLSELDKKAIEISSKYKGKIQILPKVPIKSIDDFAVLYTPGVAAVSREIAKNKDLSFHYTYRWNAIAIVTDGTRVLGLGDIGPEAAMPVMEGKALIFKYLGGVDAIPLPIGTKDPDKIIETVKILEPAFGGINLEDIESPKCFYILDKLRQSVEIPVWHDDQQGTAGATLAGLITSLEITGKDPKNIRVILYGAGAANIATARLLYKYGVPYENMIVIDSRGPLYKGRNDEDSMKLENPWKYELLEKTNKVGARTVEEAFKGADVLIAASKPGPGVIKSDWIKLMNKDPIVFALANPVPEIWPDEAKNAGARIVATGRSDLPNQVNNSLIFPAVFRGALDVRAKTITDEMVIEAARELASFAREKGINENYIIPKMTEWEVYPRVAAAVGMKAIQQGIARVSLSYEELYSSAREIINSARKLLSSLT</sequence>
<dbReference type="GO" id="GO:0004470">
    <property type="term" value="F:malic enzyme activity"/>
    <property type="evidence" value="ECO:0007669"/>
    <property type="project" value="InterPro"/>
</dbReference>
<dbReference type="SMART" id="SM00919">
    <property type="entry name" value="Malic_M"/>
    <property type="match status" value="1"/>
</dbReference>
<dbReference type="Proteomes" id="UP000427373">
    <property type="component" value="Chromosome"/>
</dbReference>
<dbReference type="InterPro" id="IPR012302">
    <property type="entry name" value="Malic_NAD-bd"/>
</dbReference>
<keyword evidence="5" id="KW-1185">Reference proteome</keyword>
<dbReference type="PANTHER" id="PTHR43237:SF4">
    <property type="entry name" value="NADP-DEPENDENT MALIC ENZYME"/>
    <property type="match status" value="1"/>
</dbReference>
<dbReference type="GeneID" id="42799764"/>
<gene>
    <name evidence="4" type="ORF">D1869_00910</name>
</gene>
<dbReference type="InterPro" id="IPR051674">
    <property type="entry name" value="Malate_Decarboxylase"/>
</dbReference>
<dbReference type="SUPFAM" id="SSF53223">
    <property type="entry name" value="Aminoacid dehydrogenase-like, N-terminal domain"/>
    <property type="match status" value="1"/>
</dbReference>
<evidence type="ECO:0000259" key="2">
    <source>
        <dbReference type="SMART" id="SM00919"/>
    </source>
</evidence>
<dbReference type="InterPro" id="IPR036291">
    <property type="entry name" value="NAD(P)-bd_dom_sf"/>
</dbReference>
<dbReference type="SUPFAM" id="SSF51735">
    <property type="entry name" value="NAD(P)-binding Rossmann-fold domains"/>
    <property type="match status" value="1"/>
</dbReference>
<dbReference type="CDD" id="cd05311">
    <property type="entry name" value="NAD_bind_2_malic_enz"/>
    <property type="match status" value="1"/>
</dbReference>
<dbReference type="InterPro" id="IPR045213">
    <property type="entry name" value="Malic_NAD-bd_bact_type"/>
</dbReference>
<dbReference type="EMBL" id="CP045484">
    <property type="protein sequence ID" value="QGR15906.1"/>
    <property type="molecule type" value="Genomic_DNA"/>
</dbReference>
<keyword evidence="1" id="KW-0560">Oxidoreductase</keyword>
<dbReference type="GO" id="GO:0016616">
    <property type="term" value="F:oxidoreductase activity, acting on the CH-OH group of donors, NAD or NADP as acceptor"/>
    <property type="evidence" value="ECO:0007669"/>
    <property type="project" value="InterPro"/>
</dbReference>
<dbReference type="Pfam" id="PF00390">
    <property type="entry name" value="malic"/>
    <property type="match status" value="2"/>
</dbReference>
<dbReference type="InterPro" id="IPR037062">
    <property type="entry name" value="Malic_N_dom_sf"/>
</dbReference>
<dbReference type="RefSeq" id="WP_156013538.1">
    <property type="nucleotide sequence ID" value="NZ_CP045484.1"/>
</dbReference>
<dbReference type="Gene3D" id="3.40.50.720">
    <property type="entry name" value="NAD(P)-binding Rossmann-like Domain"/>
    <property type="match status" value="1"/>
</dbReference>
<evidence type="ECO:0000313" key="5">
    <source>
        <dbReference type="Proteomes" id="UP000427373"/>
    </source>
</evidence>
<proteinExistence type="predicted"/>
<dbReference type="GO" id="GO:0051287">
    <property type="term" value="F:NAD binding"/>
    <property type="evidence" value="ECO:0007669"/>
    <property type="project" value="InterPro"/>
</dbReference>
<dbReference type="AlphaFoldDB" id="A0A650CDV9"/>
<evidence type="ECO:0000256" key="1">
    <source>
        <dbReference type="ARBA" id="ARBA00023002"/>
    </source>
</evidence>
<dbReference type="Gene3D" id="3.40.50.10380">
    <property type="entry name" value="Malic enzyme, N-terminal domain"/>
    <property type="match status" value="1"/>
</dbReference>
<dbReference type="SMART" id="SM01274">
    <property type="entry name" value="malic"/>
    <property type="match status" value="1"/>
</dbReference>